<keyword evidence="1" id="KW-0808">Transferase</keyword>
<dbReference type="InterPro" id="IPR029063">
    <property type="entry name" value="SAM-dependent_MTases_sf"/>
</dbReference>
<keyword evidence="2" id="KW-1185">Reference proteome</keyword>
<name>A0ABX7BNA1_9CAUL</name>
<reference evidence="1 2" key="1">
    <citation type="submission" date="2021-01" db="EMBL/GenBank/DDBJ databases">
        <title>Brevundimonas vitis sp. nov., an bacterium isolated from grape (Vitis vinifera).</title>
        <authorList>
            <person name="Jiang L."/>
            <person name="Lee J."/>
        </authorList>
    </citation>
    <scope>NUCLEOTIDE SEQUENCE [LARGE SCALE GENOMIC DNA]</scope>
    <source>
        <strain evidence="1 2">GRTSA-9</strain>
    </source>
</reference>
<sequence>MDHETPLQVDAEFYSFAEYVNFRRWCSYWHQIDAVLRGRPKSVLEIGPGFGTTTQALRRAGVQVTTFDFDPELKPDLVGDARALNTLVAPGSFDAICAFQVLEHIPFEHFDGIVANLALASRDKVIISLPHWGYPVEFRFRFLKDVISRAISFKLTRPKTWTFDGQHYWELGTKGYAIKDVAAVIDRHLKIDRQYFCPDYSYHYFFECSVRRD</sequence>
<evidence type="ECO:0000313" key="2">
    <source>
        <dbReference type="Proteomes" id="UP000595448"/>
    </source>
</evidence>
<accession>A0ABX7BNA1</accession>
<dbReference type="RefSeq" id="WP_201102595.1">
    <property type="nucleotide sequence ID" value="NZ_CP067977.1"/>
</dbReference>
<protein>
    <submittedName>
        <fullName evidence="1">Class I SAM-dependent methyltransferase</fullName>
    </submittedName>
</protein>
<dbReference type="GO" id="GO:0008168">
    <property type="term" value="F:methyltransferase activity"/>
    <property type="evidence" value="ECO:0007669"/>
    <property type="project" value="UniProtKB-KW"/>
</dbReference>
<gene>
    <name evidence="1" type="ORF">JIP62_13075</name>
</gene>
<proteinExistence type="predicted"/>
<dbReference type="SUPFAM" id="SSF53335">
    <property type="entry name" value="S-adenosyl-L-methionine-dependent methyltransferases"/>
    <property type="match status" value="1"/>
</dbReference>
<dbReference type="CDD" id="cd02440">
    <property type="entry name" value="AdoMet_MTases"/>
    <property type="match status" value="1"/>
</dbReference>
<evidence type="ECO:0000313" key="1">
    <source>
        <dbReference type="EMBL" id="QQQ18223.1"/>
    </source>
</evidence>
<organism evidence="1 2">
    <name type="scientific">Brevundimonas vitisensis</name>
    <dbReference type="NCBI Taxonomy" id="2800818"/>
    <lineage>
        <taxon>Bacteria</taxon>
        <taxon>Pseudomonadati</taxon>
        <taxon>Pseudomonadota</taxon>
        <taxon>Alphaproteobacteria</taxon>
        <taxon>Caulobacterales</taxon>
        <taxon>Caulobacteraceae</taxon>
        <taxon>Brevundimonas</taxon>
    </lineage>
</organism>
<dbReference type="Proteomes" id="UP000595448">
    <property type="component" value="Chromosome"/>
</dbReference>
<dbReference type="GO" id="GO:0032259">
    <property type="term" value="P:methylation"/>
    <property type="evidence" value="ECO:0007669"/>
    <property type="project" value="UniProtKB-KW"/>
</dbReference>
<dbReference type="Gene3D" id="3.40.50.150">
    <property type="entry name" value="Vaccinia Virus protein VP39"/>
    <property type="match status" value="1"/>
</dbReference>
<dbReference type="Pfam" id="PF13489">
    <property type="entry name" value="Methyltransf_23"/>
    <property type="match status" value="1"/>
</dbReference>
<keyword evidence="1" id="KW-0489">Methyltransferase</keyword>
<dbReference type="EMBL" id="CP067977">
    <property type="protein sequence ID" value="QQQ18223.1"/>
    <property type="molecule type" value="Genomic_DNA"/>
</dbReference>